<dbReference type="SUPFAM" id="SSF47781">
    <property type="entry name" value="RuvA domain 2-like"/>
    <property type="match status" value="1"/>
</dbReference>
<dbReference type="AlphaFoldDB" id="A0A3E0VDQ2"/>
<evidence type="ECO:0000313" key="3">
    <source>
        <dbReference type="Proteomes" id="UP000256486"/>
    </source>
</evidence>
<evidence type="ECO:0000259" key="1">
    <source>
        <dbReference type="Pfam" id="PF20582"/>
    </source>
</evidence>
<feature type="domain" description="UPF0758" evidence="1">
    <location>
        <begin position="11"/>
        <end position="84"/>
    </location>
</feature>
<dbReference type="Proteomes" id="UP000256486">
    <property type="component" value="Unassembled WGS sequence"/>
</dbReference>
<name>A0A3E0VDQ2_9MICO</name>
<keyword evidence="3" id="KW-1185">Reference proteome</keyword>
<dbReference type="InterPro" id="IPR001405">
    <property type="entry name" value="UPF0758"/>
</dbReference>
<evidence type="ECO:0000313" key="2">
    <source>
        <dbReference type="EMBL" id="RFA08046.1"/>
    </source>
</evidence>
<dbReference type="PANTHER" id="PTHR30471:SF3">
    <property type="entry name" value="UPF0758 PROTEIN YEES-RELATED"/>
    <property type="match status" value="1"/>
</dbReference>
<dbReference type="InterPro" id="IPR010994">
    <property type="entry name" value="RuvA_2-like"/>
</dbReference>
<dbReference type="PANTHER" id="PTHR30471">
    <property type="entry name" value="DNA REPAIR PROTEIN RADC"/>
    <property type="match status" value="1"/>
</dbReference>
<comment type="caution">
    <text evidence="2">The sequence shown here is derived from an EMBL/GenBank/DDBJ whole genome shotgun (WGS) entry which is preliminary data.</text>
</comment>
<dbReference type="EMBL" id="NBWZ01000001">
    <property type="protein sequence ID" value="RFA08046.1"/>
    <property type="molecule type" value="Genomic_DNA"/>
</dbReference>
<accession>A0A3E0VDQ2</accession>
<reference evidence="2 3" key="1">
    <citation type="submission" date="2017-04" db="EMBL/GenBank/DDBJ databases">
        <title>Comparative genome analysis of Subtercola boreus.</title>
        <authorList>
            <person name="Cho Y.-J."/>
            <person name="Cho A."/>
            <person name="Kim O.-S."/>
            <person name="Lee J.-I."/>
        </authorList>
    </citation>
    <scope>NUCLEOTIDE SEQUENCE [LARGE SCALE GENOMIC DNA]</scope>
    <source>
        <strain evidence="2 3">K300</strain>
    </source>
</reference>
<dbReference type="InterPro" id="IPR046778">
    <property type="entry name" value="UPF0758_N"/>
</dbReference>
<protein>
    <recommendedName>
        <fullName evidence="1">UPF0758 domain-containing protein</fullName>
    </recommendedName>
</protein>
<dbReference type="OrthoDB" id="9804482at2"/>
<dbReference type="RefSeq" id="WP_116413462.1">
    <property type="nucleotide sequence ID" value="NZ_NBWZ01000001.1"/>
</dbReference>
<sequence length="229" mass="23696">MTSTRESLWSVAPEDRPRERLARLGPGGLSDSELVALVLGSGMPGVNVLDSAGSLLRQTGGVTELMTMTVGELRSLKGVGVATAGRIVAVAELWRRANDPPPGAVLQSPRHVADAARAHVAANPAGGDGTDSVMLIVVADSELRLRVVVPLAGGLSGEPRAHSLVASALHEVLYRGGAAFALALVCDDHPEGLADLRAIRDVLKLASATVGLRYLSTVVVTGARWAPLE</sequence>
<dbReference type="Pfam" id="PF20582">
    <property type="entry name" value="UPF0758_N"/>
    <property type="match status" value="1"/>
</dbReference>
<organism evidence="2 3">
    <name type="scientific">Subtercola boreus</name>
    <dbReference type="NCBI Taxonomy" id="120213"/>
    <lineage>
        <taxon>Bacteria</taxon>
        <taxon>Bacillati</taxon>
        <taxon>Actinomycetota</taxon>
        <taxon>Actinomycetes</taxon>
        <taxon>Micrococcales</taxon>
        <taxon>Microbacteriaceae</taxon>
        <taxon>Subtercola</taxon>
    </lineage>
</organism>
<proteinExistence type="predicted"/>
<gene>
    <name evidence="2" type="ORF">B7R54_01550</name>
</gene>